<keyword evidence="4" id="KW-1185">Reference proteome</keyword>
<evidence type="ECO:0000256" key="1">
    <source>
        <dbReference type="SAM" id="MobiDB-lite"/>
    </source>
</evidence>
<protein>
    <recommendedName>
        <fullName evidence="2">TrwC relaxase domain-containing protein</fullName>
    </recommendedName>
</protein>
<dbReference type="EMBL" id="PVWO01000336">
    <property type="protein sequence ID" value="PSB52135.1"/>
    <property type="molecule type" value="Genomic_DNA"/>
</dbReference>
<name>A0A2T1G4H8_9CYAN</name>
<feature type="region of interest" description="Disordered" evidence="1">
    <location>
        <begin position="383"/>
        <end position="412"/>
    </location>
</feature>
<dbReference type="InterPro" id="IPR014059">
    <property type="entry name" value="TraI/TrwC_relax"/>
</dbReference>
<reference evidence="3 4" key="1">
    <citation type="submission" date="2018-03" db="EMBL/GenBank/DDBJ databases">
        <title>The ancient ancestry and fast evolution of plastids.</title>
        <authorList>
            <person name="Moore K.R."/>
            <person name="Magnabosco C."/>
            <person name="Momper L."/>
            <person name="Gold D.A."/>
            <person name="Bosak T."/>
            <person name="Fournier G.P."/>
        </authorList>
    </citation>
    <scope>NUCLEOTIDE SEQUENCE [LARGE SCALE GENOMIC DNA]</scope>
    <source>
        <strain evidence="3 4">CCALA 037</strain>
    </source>
</reference>
<gene>
    <name evidence="3" type="ORF">C7B77_20850</name>
</gene>
<evidence type="ECO:0000259" key="2">
    <source>
        <dbReference type="Pfam" id="PF08751"/>
    </source>
</evidence>
<evidence type="ECO:0000313" key="3">
    <source>
        <dbReference type="EMBL" id="PSB52135.1"/>
    </source>
</evidence>
<dbReference type="InterPro" id="IPR014862">
    <property type="entry name" value="TrwC"/>
</dbReference>
<accession>A0A2T1G4H8</accession>
<sequence>MLTGKNCQASAAVQYFTDDYERGQTRWFGKGASALGLEGEIERAKFENVCYGRSPDGSKHLGTKGNPEKRRAGTDFTFSAPKSVSLTALVGGDTRLEVAHQLAVEKTLKLIEARYAQTRITKNGIVSEIQTGNMVVAQFDHIESRELDPHLHTHALVMNLTQAESGKWYANDNDRIFQNKKHLGTIYQSYLAAEVEKLGYEIEPRLHGMFEIKGYKRENLVEFSKRRMQILAQCPADSAWRTREDSWDRTRKHKERTASTKLKARWQREASDLGIQIVKAGVPIVAQPISLSISQQYIDDAIAHCSERSVNFRVEDIEKFAIAQRLPIDIAEIKSLCDARSDLVKHDRHYTTLKAQIQAEVSKPIQVEPLLDNVNESEAELDRQESVKVPTHGGGVKVPTHIVHTGTQSLTL</sequence>
<dbReference type="SUPFAM" id="SSF55464">
    <property type="entry name" value="Origin of replication-binding domain, RBD-like"/>
    <property type="match status" value="1"/>
</dbReference>
<dbReference type="OrthoDB" id="1634048at2"/>
<evidence type="ECO:0000313" key="4">
    <source>
        <dbReference type="Proteomes" id="UP000238937"/>
    </source>
</evidence>
<dbReference type="AlphaFoldDB" id="A0A2T1G4H8"/>
<proteinExistence type="predicted"/>
<dbReference type="NCBIfam" id="TIGR02686">
    <property type="entry name" value="relax_trwC"/>
    <property type="match status" value="1"/>
</dbReference>
<dbReference type="Pfam" id="PF08751">
    <property type="entry name" value="TrwC"/>
    <property type="match status" value="1"/>
</dbReference>
<dbReference type="Proteomes" id="UP000238937">
    <property type="component" value="Unassembled WGS sequence"/>
</dbReference>
<feature type="domain" description="TrwC relaxase" evidence="2">
    <location>
        <begin position="12"/>
        <end position="272"/>
    </location>
</feature>
<organism evidence="3 4">
    <name type="scientific">Chamaesiphon polymorphus CCALA 037</name>
    <dbReference type="NCBI Taxonomy" id="2107692"/>
    <lineage>
        <taxon>Bacteria</taxon>
        <taxon>Bacillati</taxon>
        <taxon>Cyanobacteriota</taxon>
        <taxon>Cyanophyceae</taxon>
        <taxon>Gomontiellales</taxon>
        <taxon>Chamaesiphonaceae</taxon>
        <taxon>Chamaesiphon</taxon>
    </lineage>
</organism>
<dbReference type="RefSeq" id="WP_106309328.1">
    <property type="nucleotide sequence ID" value="NZ_PVWO01000336.1"/>
</dbReference>
<comment type="caution">
    <text evidence="3">The sequence shown here is derived from an EMBL/GenBank/DDBJ whole genome shotgun (WGS) entry which is preliminary data.</text>
</comment>
<dbReference type="NCBIfam" id="NF041492">
    <property type="entry name" value="MobF"/>
    <property type="match status" value="1"/>
</dbReference>